<feature type="transmembrane region" description="Helical" evidence="7">
    <location>
        <begin position="127"/>
        <end position="145"/>
    </location>
</feature>
<evidence type="ECO:0000256" key="6">
    <source>
        <dbReference type="ARBA" id="ARBA00023136"/>
    </source>
</evidence>
<dbReference type="Pfam" id="PF00528">
    <property type="entry name" value="BPD_transp_1"/>
    <property type="match status" value="1"/>
</dbReference>
<gene>
    <name evidence="9" type="ORF">FC91_GL002435</name>
</gene>
<proteinExistence type="inferred from homology"/>
<comment type="similarity">
    <text evidence="7">Belongs to the binding-protein-dependent transport system permease family.</text>
</comment>
<sequence length="309" mass="34912">MELTKQKPKRRTQHVTHIARSGKDRAFDIVNYGFAILLILAIIYPLWFIIIASFSNPSDVATGQVWFWPKHWSLKGYEALFNQPIIWRSYLNTILYTGIGTLFALLVNIPAGYALSRDDLLGRKWINLAYVIPMFISGGLVPVYLTVKGVGLLNSFWVMIIPFAVSPYNIIVARTFFKQTIPASLWEAAQVDGSGTFRYFFQIVIPLSKAVLAVVGLWTAVGIWNQWFNALIYLQDQNLQPLQLILRRILITNQQLAGNTTGQLAAELQQLADMMKYASIVISTLPIMALYPFLQKYFNQGVMLGSVKG</sequence>
<dbReference type="AlphaFoldDB" id="A0A0R1XDA4"/>
<dbReference type="EMBL" id="AZFW01000044">
    <property type="protein sequence ID" value="KRM27677.1"/>
    <property type="molecule type" value="Genomic_DNA"/>
</dbReference>
<dbReference type="GO" id="GO:0055085">
    <property type="term" value="P:transmembrane transport"/>
    <property type="evidence" value="ECO:0007669"/>
    <property type="project" value="InterPro"/>
</dbReference>
<dbReference type="Gene3D" id="1.10.3720.10">
    <property type="entry name" value="MetI-like"/>
    <property type="match status" value="1"/>
</dbReference>
<dbReference type="PANTHER" id="PTHR43744:SF9">
    <property type="entry name" value="POLYGALACTURONAN_RHAMNOGALACTURONAN TRANSPORT SYSTEM PERMEASE PROTEIN YTCP"/>
    <property type="match status" value="1"/>
</dbReference>
<keyword evidence="5 7" id="KW-1133">Transmembrane helix</keyword>
<feature type="transmembrane region" description="Helical" evidence="7">
    <location>
        <begin position="197"/>
        <end position="224"/>
    </location>
</feature>
<comment type="caution">
    <text evidence="9">The sequence shown here is derived from an EMBL/GenBank/DDBJ whole genome shotgun (WGS) entry which is preliminary data.</text>
</comment>
<reference evidence="9 10" key="1">
    <citation type="journal article" date="2015" name="Genome Announc.">
        <title>Expanding the biotechnology potential of lactobacilli through comparative genomics of 213 strains and associated genera.</title>
        <authorList>
            <person name="Sun Z."/>
            <person name="Harris H.M."/>
            <person name="McCann A."/>
            <person name="Guo C."/>
            <person name="Argimon S."/>
            <person name="Zhang W."/>
            <person name="Yang X."/>
            <person name="Jeffery I.B."/>
            <person name="Cooney J.C."/>
            <person name="Kagawa T.F."/>
            <person name="Liu W."/>
            <person name="Song Y."/>
            <person name="Salvetti E."/>
            <person name="Wrobel A."/>
            <person name="Rasinkangas P."/>
            <person name="Parkhill J."/>
            <person name="Rea M.C."/>
            <person name="O'Sullivan O."/>
            <person name="Ritari J."/>
            <person name="Douillard F.P."/>
            <person name="Paul Ross R."/>
            <person name="Yang R."/>
            <person name="Briner A.E."/>
            <person name="Felis G.E."/>
            <person name="de Vos W.M."/>
            <person name="Barrangou R."/>
            <person name="Klaenhammer T.R."/>
            <person name="Caufield P.W."/>
            <person name="Cui Y."/>
            <person name="Zhang H."/>
            <person name="O'Toole P.W."/>
        </authorList>
    </citation>
    <scope>NUCLEOTIDE SEQUENCE [LARGE SCALE GENOMIC DNA]</scope>
    <source>
        <strain evidence="9 10">DSM 16991</strain>
    </source>
</reference>
<dbReference type="CDD" id="cd06261">
    <property type="entry name" value="TM_PBP2"/>
    <property type="match status" value="1"/>
</dbReference>
<evidence type="ECO:0000256" key="7">
    <source>
        <dbReference type="RuleBase" id="RU363032"/>
    </source>
</evidence>
<dbReference type="GO" id="GO:0005886">
    <property type="term" value="C:plasma membrane"/>
    <property type="evidence" value="ECO:0007669"/>
    <property type="project" value="UniProtKB-SubCell"/>
</dbReference>
<organism evidence="9 10">
    <name type="scientific">Schleiferilactobacillus harbinensis DSM 16991</name>
    <dbReference type="NCBI Taxonomy" id="1122147"/>
    <lineage>
        <taxon>Bacteria</taxon>
        <taxon>Bacillati</taxon>
        <taxon>Bacillota</taxon>
        <taxon>Bacilli</taxon>
        <taxon>Lactobacillales</taxon>
        <taxon>Lactobacillaceae</taxon>
        <taxon>Schleiferilactobacillus</taxon>
    </lineage>
</organism>
<feature type="transmembrane region" description="Helical" evidence="7">
    <location>
        <begin position="277"/>
        <end position="294"/>
    </location>
</feature>
<dbReference type="PATRIC" id="fig|1122147.4.peg.2514"/>
<evidence type="ECO:0000256" key="4">
    <source>
        <dbReference type="ARBA" id="ARBA00022692"/>
    </source>
</evidence>
<accession>A0A0R1XDA4</accession>
<evidence type="ECO:0000256" key="1">
    <source>
        <dbReference type="ARBA" id="ARBA00004651"/>
    </source>
</evidence>
<dbReference type="PROSITE" id="PS50928">
    <property type="entry name" value="ABC_TM1"/>
    <property type="match status" value="1"/>
</dbReference>
<feature type="transmembrane region" description="Helical" evidence="7">
    <location>
        <begin position="157"/>
        <end position="177"/>
    </location>
</feature>
<evidence type="ECO:0000256" key="5">
    <source>
        <dbReference type="ARBA" id="ARBA00022989"/>
    </source>
</evidence>
<dbReference type="InterPro" id="IPR035906">
    <property type="entry name" value="MetI-like_sf"/>
</dbReference>
<keyword evidence="2 7" id="KW-0813">Transport</keyword>
<keyword evidence="4 7" id="KW-0812">Transmembrane</keyword>
<dbReference type="SUPFAM" id="SSF161098">
    <property type="entry name" value="MetI-like"/>
    <property type="match status" value="1"/>
</dbReference>
<evidence type="ECO:0000313" key="10">
    <source>
        <dbReference type="Proteomes" id="UP000050949"/>
    </source>
</evidence>
<keyword evidence="9" id="KW-0762">Sugar transport</keyword>
<name>A0A0R1XDA4_9LACO</name>
<evidence type="ECO:0000313" key="9">
    <source>
        <dbReference type="EMBL" id="KRM27677.1"/>
    </source>
</evidence>
<keyword evidence="6 7" id="KW-0472">Membrane</keyword>
<feature type="domain" description="ABC transmembrane type-1" evidence="8">
    <location>
        <begin position="90"/>
        <end position="286"/>
    </location>
</feature>
<evidence type="ECO:0000259" key="8">
    <source>
        <dbReference type="PROSITE" id="PS50928"/>
    </source>
</evidence>
<dbReference type="eggNOG" id="COG0395">
    <property type="taxonomic scope" value="Bacteria"/>
</dbReference>
<feature type="transmembrane region" description="Helical" evidence="7">
    <location>
        <begin position="94"/>
        <end position="115"/>
    </location>
</feature>
<evidence type="ECO:0000256" key="2">
    <source>
        <dbReference type="ARBA" id="ARBA00022448"/>
    </source>
</evidence>
<dbReference type="InterPro" id="IPR000515">
    <property type="entry name" value="MetI-like"/>
</dbReference>
<feature type="transmembrane region" description="Helical" evidence="7">
    <location>
        <begin position="29"/>
        <end position="50"/>
    </location>
</feature>
<dbReference type="PANTHER" id="PTHR43744">
    <property type="entry name" value="ABC TRANSPORTER PERMEASE PROTEIN MG189-RELATED-RELATED"/>
    <property type="match status" value="1"/>
</dbReference>
<evidence type="ECO:0000256" key="3">
    <source>
        <dbReference type="ARBA" id="ARBA00022475"/>
    </source>
</evidence>
<dbReference type="Proteomes" id="UP000050949">
    <property type="component" value="Unassembled WGS sequence"/>
</dbReference>
<comment type="subcellular location">
    <subcellularLocation>
        <location evidence="1 7">Cell membrane</location>
        <topology evidence="1 7">Multi-pass membrane protein</topology>
    </subcellularLocation>
</comment>
<protein>
    <submittedName>
        <fullName evidence="9">Multiple sugar transport system permease protein</fullName>
    </submittedName>
</protein>
<keyword evidence="3" id="KW-1003">Cell membrane</keyword>